<organism evidence="1 2">
    <name type="scientific">Corynebacterium silvaticum</name>
    <dbReference type="NCBI Taxonomy" id="2320431"/>
    <lineage>
        <taxon>Bacteria</taxon>
        <taxon>Bacillati</taxon>
        <taxon>Actinomycetota</taxon>
        <taxon>Actinomycetes</taxon>
        <taxon>Mycobacteriales</taxon>
        <taxon>Corynebacteriaceae</taxon>
        <taxon>Corynebacterium</taxon>
    </lineage>
</organism>
<name>A0ACD4PYI4_9CORY</name>
<protein>
    <submittedName>
        <fullName evidence="1">DUF5979 domain-containing protein</fullName>
    </submittedName>
</protein>
<reference evidence="1 2" key="2">
    <citation type="journal article" date="2020" name="Antonie Van Leeuwenhoek">
        <title>Phylogenomic characterisation of a novel corynebacterial species pathogenic to animals.</title>
        <authorList>
            <person name="Moller J."/>
            <person name="Musella L."/>
            <person name="Melnikov V."/>
            <person name="Geissdorfer W."/>
            <person name="Burkovski A."/>
            <person name="Sangal V."/>
        </authorList>
    </citation>
    <scope>NUCLEOTIDE SEQUENCE [LARGE SCALE GENOMIC DNA]</scope>
    <source>
        <strain evidence="1 2">PO100/5</strain>
    </source>
</reference>
<accession>A0ACD4PYI4</accession>
<dbReference type="EMBL" id="CP021417">
    <property type="protein sequence ID" value="WCV10636.1"/>
    <property type="molecule type" value="Genomic_DNA"/>
</dbReference>
<evidence type="ECO:0000313" key="2">
    <source>
        <dbReference type="Proteomes" id="UP000195652"/>
    </source>
</evidence>
<sequence length="428" mass="45609">MNNVYSLNKGSFTITKELQDPDNVATDKKFSFGYSCEHKELGFHQEGFLGPIGAGEKATVKDIPEGSICTIKEQDAQVGGSDLKVSGLDESIIVGNGEKNVKVTNAYSAWRAKITLSKEITGSTSKALMEKPFKVNYVCELGSWKKDGTVTVTAKTPTVIEDLRSGAECVFTENTEGLDAGGARFNLAGSTTNVTVKVGDKGTNTSAKLVNDYKELGKVSLTKVLGGLSVDAWGSSGQNPREFDVEVTYKDTSGVNKTQTLKISEGKNTELPALPVGTEIKVREVMPRNSALTTWSTPGYSSADGSAVVRDNGDGSATIIVPSDSFDKPALVKVRNTANIPWWWSLLILVPFVAPHLVPSDSGSSSSSTPTNAPQRPAAPTTQKPAPVKEKPKKTLAVTGASVYMVLILGAILSLAGLAFFVMRHRRD</sequence>
<keyword evidence="2" id="KW-1185">Reference proteome</keyword>
<reference evidence="1 2" key="1">
    <citation type="journal article" date="2014" name="BMC Vet. Res.">
        <title>First report of Corynebacterium pseudotuberculosis from caseous lymphadenitis lesions in Black Alentejano pig (Sus scrofa domesticus).</title>
        <authorList>
            <person name="Oliveira M."/>
            <person name="Barroco C."/>
            <person name="Mottola C."/>
            <person name="Santos R."/>
            <person name="Lemsaddek A."/>
            <person name="Tavares L."/>
            <person name="Semedo-Lemsaddek T."/>
        </authorList>
    </citation>
    <scope>NUCLEOTIDE SEQUENCE [LARGE SCALE GENOMIC DNA]</scope>
    <source>
        <strain evidence="1 2">PO100/5</strain>
    </source>
</reference>
<dbReference type="Proteomes" id="UP000195652">
    <property type="component" value="Chromosome"/>
</dbReference>
<gene>
    <name evidence="1" type="ORF">CBE74_11180</name>
</gene>
<reference evidence="1 2" key="3">
    <citation type="journal article" date="2020" name="Int. J. Syst. Evol. Microbiol.">
        <title>Corynebacterium silvaticum sp. nov., a unique group of NTTB corynebacteria in wild boar and roe deer.</title>
        <authorList>
            <person name="Dangel A."/>
            <person name="Berger A."/>
            <person name="Rau J."/>
            <person name="Eisenberg T."/>
            <person name="Kampfer P."/>
            <person name="Margos G."/>
            <person name="Contzen M."/>
            <person name="Busse H.J."/>
            <person name="Konrad R."/>
            <person name="Peters M."/>
            <person name="Sting R."/>
            <person name="Sing A."/>
        </authorList>
    </citation>
    <scope>NUCLEOTIDE SEQUENCE [LARGE SCALE GENOMIC DNA]</scope>
    <source>
        <strain evidence="1 2">PO100/5</strain>
    </source>
</reference>
<reference evidence="1 2" key="4">
    <citation type="journal article" date="2020" name="PLoS ONE">
        <title>Taxonomic classification of strain PO100/5 shows a broader geographic distribution and genetic markers of the recently described Corynebacterium silvaticum.</title>
        <authorList>
            <person name="Viana M.V.C."/>
            <person name="Profeta R."/>
            <person name="da Silva A.L."/>
            <person name="Hurtado R."/>
            <person name="Cerqueira J.C."/>
            <person name="Ribeiro B.F.S."/>
            <person name="Almeida M.O."/>
            <person name="Morais-Rodrigues F."/>
            <person name="Soares S.C."/>
            <person name="Oliveira M."/>
            <person name="Tavares L."/>
            <person name="Figueiredo H."/>
            <person name="Wattam A.R."/>
            <person name="Barh D."/>
            <person name="Ghosh P."/>
            <person name="Silva A."/>
            <person name="Azevedo V."/>
        </authorList>
    </citation>
    <scope>NUCLEOTIDE SEQUENCE [LARGE SCALE GENOMIC DNA]</scope>
    <source>
        <strain evidence="1 2">PO100/5</strain>
    </source>
</reference>
<proteinExistence type="predicted"/>
<evidence type="ECO:0000313" key="1">
    <source>
        <dbReference type="EMBL" id="WCV10636.1"/>
    </source>
</evidence>